<evidence type="ECO:0000313" key="3">
    <source>
        <dbReference type="Proteomes" id="UP000034196"/>
    </source>
</evidence>
<reference evidence="2" key="1">
    <citation type="submission" date="2016-10" db="EMBL/GenBank/DDBJ databases">
        <title>Genome sequence of Streptomyces mangrovisoli MUSC 149.</title>
        <authorList>
            <person name="Lee L.-H."/>
            <person name="Ser H.-L."/>
        </authorList>
    </citation>
    <scope>NUCLEOTIDE SEQUENCE [LARGE SCALE GENOMIC DNA]</scope>
    <source>
        <strain evidence="2">MUSC 149</strain>
    </source>
</reference>
<name>A0A1J4NYS1_9ACTN</name>
<keyword evidence="1" id="KW-0812">Transmembrane</keyword>
<dbReference type="RefSeq" id="WP_046583030.1">
    <property type="nucleotide sequence ID" value="NZ_LAVA02000030.1"/>
</dbReference>
<organism evidence="2 3">
    <name type="scientific">Streptomyces mangrovisoli</name>
    <dbReference type="NCBI Taxonomy" id="1428628"/>
    <lineage>
        <taxon>Bacteria</taxon>
        <taxon>Bacillati</taxon>
        <taxon>Actinomycetota</taxon>
        <taxon>Actinomycetes</taxon>
        <taxon>Kitasatosporales</taxon>
        <taxon>Streptomycetaceae</taxon>
        <taxon>Streptomyces</taxon>
    </lineage>
</organism>
<feature type="transmembrane region" description="Helical" evidence="1">
    <location>
        <begin position="50"/>
        <end position="69"/>
    </location>
</feature>
<sequence length="80" mass="8881">MIEQQRKEDDQACATRRHRAGLAAFLTGLIATLVFFAACPGLPHVIDWGAIFTAVAVGGLSRWGWLAWMRRAARTAENRK</sequence>
<proteinExistence type="predicted"/>
<gene>
    <name evidence="2" type="ORF">WN71_014450</name>
</gene>
<feature type="transmembrane region" description="Helical" evidence="1">
    <location>
        <begin position="20"/>
        <end position="38"/>
    </location>
</feature>
<dbReference type="AlphaFoldDB" id="A0A1J4NYS1"/>
<keyword evidence="1" id="KW-0472">Membrane</keyword>
<keyword evidence="3" id="KW-1185">Reference proteome</keyword>
<comment type="caution">
    <text evidence="2">The sequence shown here is derived from an EMBL/GenBank/DDBJ whole genome shotgun (WGS) entry which is preliminary data.</text>
</comment>
<protein>
    <submittedName>
        <fullName evidence="2">Uncharacterized protein</fullName>
    </submittedName>
</protein>
<keyword evidence="1" id="KW-1133">Transmembrane helix</keyword>
<evidence type="ECO:0000256" key="1">
    <source>
        <dbReference type="SAM" id="Phobius"/>
    </source>
</evidence>
<accession>A0A1J4NYS1</accession>
<dbReference type="OrthoDB" id="4269952at2"/>
<dbReference type="EMBL" id="LAVA02000030">
    <property type="protein sequence ID" value="OIJ67202.1"/>
    <property type="molecule type" value="Genomic_DNA"/>
</dbReference>
<evidence type="ECO:0000313" key="2">
    <source>
        <dbReference type="EMBL" id="OIJ67202.1"/>
    </source>
</evidence>
<dbReference type="Proteomes" id="UP000034196">
    <property type="component" value="Unassembled WGS sequence"/>
</dbReference>